<feature type="transmembrane region" description="Helical" evidence="7">
    <location>
        <begin position="339"/>
        <end position="366"/>
    </location>
</feature>
<evidence type="ECO:0000313" key="8">
    <source>
        <dbReference type="EMBL" id="XCI27916.1"/>
    </source>
</evidence>
<dbReference type="Pfam" id="PF07690">
    <property type="entry name" value="MFS_1"/>
    <property type="match status" value="1"/>
</dbReference>
<dbReference type="InterPro" id="IPR036259">
    <property type="entry name" value="MFS_trans_sf"/>
</dbReference>
<dbReference type="EMBL" id="CP159485">
    <property type="protein sequence ID" value="XCI27916.1"/>
    <property type="molecule type" value="Genomic_DNA"/>
</dbReference>
<feature type="transmembrane region" description="Helical" evidence="7">
    <location>
        <begin position="183"/>
        <end position="206"/>
    </location>
</feature>
<keyword evidence="2" id="KW-0813">Transport</keyword>
<feature type="transmembrane region" description="Helical" evidence="7">
    <location>
        <begin position="312"/>
        <end position="333"/>
    </location>
</feature>
<feature type="transmembrane region" description="Helical" evidence="7">
    <location>
        <begin position="241"/>
        <end position="268"/>
    </location>
</feature>
<evidence type="ECO:0000256" key="3">
    <source>
        <dbReference type="ARBA" id="ARBA00022475"/>
    </source>
</evidence>
<feature type="transmembrane region" description="Helical" evidence="7">
    <location>
        <begin position="378"/>
        <end position="400"/>
    </location>
</feature>
<feature type="transmembrane region" description="Helical" evidence="7">
    <location>
        <begin position="55"/>
        <end position="79"/>
    </location>
</feature>
<keyword evidence="4 7" id="KW-0812">Transmembrane</keyword>
<dbReference type="GO" id="GO:0005886">
    <property type="term" value="C:plasma membrane"/>
    <property type="evidence" value="ECO:0007669"/>
    <property type="project" value="UniProtKB-SubCell"/>
</dbReference>
<keyword evidence="5 7" id="KW-1133">Transmembrane helix</keyword>
<proteinExistence type="predicted"/>
<dbReference type="CDD" id="cd06173">
    <property type="entry name" value="MFS_MefA_like"/>
    <property type="match status" value="1"/>
</dbReference>
<sequence>MNQAVIKQQGESQPNSLFKNSNFLLLWSGQMVSQLGDSFFNYACIIWIINNMGAASLASIMMFASIPGVILGPLAGTLVDTLNRKAIICVSDFFRGLLMLGAAVLMYNGSFTGVHMYFIFILVGIVSALFNPSIGAVLPTIIRRDDLQQANSLRQVTQSGAGIVGPSLAAILFASFGGSEASLALPILFFINGSSYIISGFAELFLKIPALKRKVDSSKNAFYNLKVDMIEGLKYIWESNLFLKMVSLFAIMNFFISPLIPVIIPGIMLETLQISETFLGFIQSAIAFGFLIGALALSILKSNKHAKLLTQSIYLMAVSISLSGVVMAIPIFTNINPMVTVYTMLVLGALIGISATCANIQVSVIFQKVVPDEKRGRVFGFLNTVSTGLIPISYGTMGAFALILPLFYQPIIGGICIALGGYSLSKVKSFRALDKT</sequence>
<feature type="transmembrane region" description="Helical" evidence="7">
    <location>
        <begin position="114"/>
        <end position="138"/>
    </location>
</feature>
<dbReference type="SUPFAM" id="SSF103473">
    <property type="entry name" value="MFS general substrate transporter"/>
    <property type="match status" value="1"/>
</dbReference>
<reference evidence="8" key="2">
    <citation type="submission" date="2024-06" db="EMBL/GenBank/DDBJ databases">
        <authorList>
            <person name="Petrova K.O."/>
            <person name="Toshchakov S.V."/>
            <person name="Boltjanskaja Y.V."/>
            <person name="Kevbrin V.V."/>
        </authorList>
    </citation>
    <scope>NUCLEOTIDE SEQUENCE</scope>
    <source>
        <strain evidence="8">Z-710</strain>
    </source>
</reference>
<accession>A0AAU8HR55</accession>
<evidence type="ECO:0000256" key="7">
    <source>
        <dbReference type="SAM" id="Phobius"/>
    </source>
</evidence>
<evidence type="ECO:0000256" key="2">
    <source>
        <dbReference type="ARBA" id="ARBA00022448"/>
    </source>
</evidence>
<organism evidence="8">
    <name type="scientific">Proteinivorax hydrogeniformans</name>
    <dbReference type="NCBI Taxonomy" id="1826727"/>
    <lineage>
        <taxon>Bacteria</taxon>
        <taxon>Bacillati</taxon>
        <taxon>Bacillota</taxon>
        <taxon>Clostridia</taxon>
        <taxon>Eubacteriales</taxon>
        <taxon>Proteinivoracaceae</taxon>
        <taxon>Proteinivorax</taxon>
    </lineage>
</organism>
<evidence type="ECO:0000256" key="4">
    <source>
        <dbReference type="ARBA" id="ARBA00022692"/>
    </source>
</evidence>
<dbReference type="GO" id="GO:0022857">
    <property type="term" value="F:transmembrane transporter activity"/>
    <property type="evidence" value="ECO:0007669"/>
    <property type="project" value="InterPro"/>
</dbReference>
<comment type="subcellular location">
    <subcellularLocation>
        <location evidence="1">Cell membrane</location>
        <topology evidence="1">Multi-pass membrane protein</topology>
    </subcellularLocation>
</comment>
<dbReference type="Gene3D" id="1.20.1250.20">
    <property type="entry name" value="MFS general substrate transporter like domains"/>
    <property type="match status" value="2"/>
</dbReference>
<gene>
    <name evidence="8" type="ORF">PRVXH_001842</name>
</gene>
<dbReference type="RefSeq" id="WP_353892494.1">
    <property type="nucleotide sequence ID" value="NZ_CP159485.1"/>
</dbReference>
<keyword evidence="6 7" id="KW-0472">Membrane</keyword>
<dbReference type="AlphaFoldDB" id="A0AAU8HR55"/>
<protein>
    <submittedName>
        <fullName evidence="8">MFS transporter</fullName>
    </submittedName>
</protein>
<feature type="transmembrane region" description="Helical" evidence="7">
    <location>
        <begin position="280"/>
        <end position="300"/>
    </location>
</feature>
<feature type="transmembrane region" description="Helical" evidence="7">
    <location>
        <begin position="159"/>
        <end position="177"/>
    </location>
</feature>
<evidence type="ECO:0000256" key="5">
    <source>
        <dbReference type="ARBA" id="ARBA00022989"/>
    </source>
</evidence>
<feature type="transmembrane region" description="Helical" evidence="7">
    <location>
        <begin position="86"/>
        <end position="108"/>
    </location>
</feature>
<evidence type="ECO:0000256" key="1">
    <source>
        <dbReference type="ARBA" id="ARBA00004651"/>
    </source>
</evidence>
<evidence type="ECO:0000256" key="6">
    <source>
        <dbReference type="ARBA" id="ARBA00023136"/>
    </source>
</evidence>
<feature type="transmembrane region" description="Helical" evidence="7">
    <location>
        <begin position="406"/>
        <end position="425"/>
    </location>
</feature>
<dbReference type="PANTHER" id="PTHR43266">
    <property type="entry name" value="MACROLIDE-EFFLUX PROTEIN"/>
    <property type="match status" value="1"/>
</dbReference>
<dbReference type="PANTHER" id="PTHR43266:SF2">
    <property type="entry name" value="MAJOR FACILITATOR SUPERFAMILY (MFS) PROFILE DOMAIN-CONTAINING PROTEIN"/>
    <property type="match status" value="1"/>
</dbReference>
<reference evidence="8" key="1">
    <citation type="journal article" date="2018" name="Antonie Van Leeuwenhoek">
        <title>Proteinivorax hydrogeniformans sp. nov., an anaerobic, haloalkaliphilic bacterium fermenting proteinaceous compounds with high hydrogen production.</title>
        <authorList>
            <person name="Boltyanskaya Y."/>
            <person name="Detkova E."/>
            <person name="Pimenov N."/>
            <person name="Kevbrin V."/>
        </authorList>
    </citation>
    <scope>NUCLEOTIDE SEQUENCE</scope>
    <source>
        <strain evidence="8">Z-710</strain>
    </source>
</reference>
<keyword evidence="3" id="KW-1003">Cell membrane</keyword>
<name>A0AAU8HR55_9FIRM</name>
<dbReference type="InterPro" id="IPR011701">
    <property type="entry name" value="MFS"/>
</dbReference>